<evidence type="ECO:0000256" key="15">
    <source>
        <dbReference type="RuleBase" id="RU004070"/>
    </source>
</evidence>
<dbReference type="Gene3D" id="2.20.28.10">
    <property type="match status" value="1"/>
</dbReference>
<dbReference type="SMART" id="SM00382">
    <property type="entry name" value="AAA"/>
    <property type="match status" value="1"/>
</dbReference>
<dbReference type="Gene3D" id="2.40.50.140">
    <property type="entry name" value="Nucleic acid-binding proteins"/>
    <property type="match status" value="1"/>
</dbReference>
<dbReference type="GO" id="GO:0016787">
    <property type="term" value="F:hydrolase activity"/>
    <property type="evidence" value="ECO:0007669"/>
    <property type="project" value="UniProtKB-KW"/>
</dbReference>
<dbReference type="PANTHER" id="PTHR11630:SF26">
    <property type="entry name" value="DNA REPLICATION LICENSING FACTOR MCM7"/>
    <property type="match status" value="1"/>
</dbReference>
<dbReference type="OMA" id="AQHVTYV"/>
<dbReference type="SUPFAM" id="SSF52540">
    <property type="entry name" value="P-loop containing nucleoside triphosphate hydrolases"/>
    <property type="match status" value="1"/>
</dbReference>
<sequence>MAPNDYVAEKDKIRNFLAEFYTDAEDGGKDFKYGQQLVKLAHREQVGLTIDLDDVGEHDPDLSDSILENTRRYSLLFGDVIQDMLPDYKEKEVVHKDSLDVYIEHRLMMEQRNHPEGTSEVTRDLRNKYPADLMRRFEVYFRSLNQEKHLAVRDVKADKIGKLVCVKGIVTRATDVKPMLQVATYTCDQCGAETYQPIASPAFMPLLMCPSQDCQTNKSGGRLYLQTRGSKFIKFQELKIQEHSDQVPVGNIPRSMSIICRGEMTRLAQPGDHVSISGIFLPLLRQGFSQVSQGLLSDTYLEAHRIVRMNKTEDDELIGEELSEEELKQVAEDDFYEKLACSIAPEIYGHEDVKKALLLLLVGGVDKSPQGMKIRGNINVCLMGDPGVAKSQLLGYIDRLAPRSQYTTGRGSSGVGLTAAVTKDNLTGEMTLEGGALVLADEGICCIDEFDKMMDGDRSAIHEVMEQQTISIAKAGIMTSLNARVSILAAANPAYGRYNPKKSLEQNIQLPAALLSRFDLLWLIQDKADRENDLRLAQHITYVHQHNVQPPSQFSPLDMKLMRRYIALCKRKQPDIPQSLTDYITGAYVEMRKAARNNKDMTYTSARTLLAILRLSTALARLRLADIVEREDVNEAMRLMEMSKDSLNTSQQTTRVHSVTDQIFQAIKDMASDIGTRTIKMTDIMERCTAKGFKPDHIDACVEEYEELNVWQVNQRRERITFL</sequence>
<keyword evidence="6 15" id="KW-0547">Nucleotide-binding</keyword>
<dbReference type="CDD" id="cd17758">
    <property type="entry name" value="MCM7"/>
    <property type="match status" value="1"/>
</dbReference>
<keyword evidence="5 16" id="KW-0235">DNA replication</keyword>
<dbReference type="STRING" id="283909.R7T3M6"/>
<dbReference type="InterPro" id="IPR018525">
    <property type="entry name" value="MCM_CS"/>
</dbReference>
<dbReference type="Pfam" id="PF24901">
    <property type="entry name" value="WHD_MCM7"/>
    <property type="match status" value="1"/>
</dbReference>
<evidence type="ECO:0000256" key="6">
    <source>
        <dbReference type="ARBA" id="ARBA00022741"/>
    </source>
</evidence>
<keyword evidence="4" id="KW-0158">Chromosome</keyword>
<keyword evidence="12 16" id="KW-0539">Nucleus</keyword>
<dbReference type="InterPro" id="IPR031327">
    <property type="entry name" value="MCM"/>
</dbReference>
<dbReference type="GO" id="GO:0005694">
    <property type="term" value="C:chromosome"/>
    <property type="evidence" value="ECO:0007669"/>
    <property type="project" value="UniProtKB-SubCell"/>
</dbReference>
<evidence type="ECO:0000313" key="20">
    <source>
        <dbReference type="Proteomes" id="UP000014760"/>
    </source>
</evidence>
<dbReference type="Pfam" id="PF00493">
    <property type="entry name" value="MCM"/>
    <property type="match status" value="1"/>
</dbReference>
<evidence type="ECO:0000256" key="14">
    <source>
        <dbReference type="ARBA" id="ARBA00048432"/>
    </source>
</evidence>
<evidence type="ECO:0000256" key="9">
    <source>
        <dbReference type="ARBA" id="ARBA00022840"/>
    </source>
</evidence>
<dbReference type="FunFam" id="3.30.1640.10:FF:000007">
    <property type="entry name" value="DNA replication licensing factor MCM7"/>
    <property type="match status" value="1"/>
</dbReference>
<comment type="function">
    <text evidence="16">Acts as component of the MCM2-7 complex (MCM complex) which is the replicative helicase essential for 'once per cell cycle' DNA replication initiation and elongation in eukaryotic cells. The active ATPase sites in the MCM2-7 ring are formed through the interaction surfaces of two neighboring subunits such that a critical structure of a conserved arginine finger motif is provided in trans relative to the ATP-binding site of the Walker A box of the adjacent subunit. The six ATPase active sites, however, are likely to contribute differentially to the complex helicase activity.</text>
</comment>
<evidence type="ECO:0000259" key="17">
    <source>
        <dbReference type="PROSITE" id="PS50051"/>
    </source>
</evidence>
<comment type="subcellular location">
    <subcellularLocation>
        <location evidence="2">Chromosome</location>
    </subcellularLocation>
    <subcellularLocation>
        <location evidence="1 16">Nucleus</location>
    </subcellularLocation>
</comment>
<dbReference type="EMBL" id="KB312341">
    <property type="protein sequence ID" value="ELT87392.1"/>
    <property type="molecule type" value="Genomic_DNA"/>
</dbReference>
<reference evidence="19" key="3">
    <citation type="submission" date="2015-06" db="UniProtKB">
        <authorList>
            <consortium name="EnsemblMetazoa"/>
        </authorList>
    </citation>
    <scope>IDENTIFICATION</scope>
</reference>
<dbReference type="Pfam" id="PF17207">
    <property type="entry name" value="MCM_OB"/>
    <property type="match status" value="1"/>
</dbReference>
<dbReference type="PRINTS" id="PR01657">
    <property type="entry name" value="MCMFAMILY"/>
</dbReference>
<dbReference type="Gene3D" id="3.30.1640.10">
    <property type="entry name" value="mini-chromosome maintenance (MCM) complex, chain A, domain 1"/>
    <property type="match status" value="1"/>
</dbReference>
<keyword evidence="13 16" id="KW-0131">Cell cycle</keyword>
<gene>
    <name evidence="16" type="primary">MCM7</name>
    <name evidence="18" type="ORF">CAPTEDRAFT_159337</name>
</gene>
<dbReference type="GO" id="GO:0042555">
    <property type="term" value="C:MCM complex"/>
    <property type="evidence" value="ECO:0007669"/>
    <property type="project" value="InterPro"/>
</dbReference>
<dbReference type="GO" id="GO:0005524">
    <property type="term" value="F:ATP binding"/>
    <property type="evidence" value="ECO:0007669"/>
    <property type="project" value="UniProtKB-KW"/>
</dbReference>
<dbReference type="InterPro" id="IPR008050">
    <property type="entry name" value="MCM7"/>
</dbReference>
<feature type="domain" description="MCM C-terminal AAA(+) ATPase" evidence="17">
    <location>
        <begin position="335"/>
        <end position="540"/>
    </location>
</feature>
<protein>
    <recommendedName>
        <fullName evidence="16">DNA replication licensing factor MCM7</fullName>
        <ecNumber evidence="16">3.6.4.12</ecNumber>
    </recommendedName>
</protein>
<dbReference type="OrthoDB" id="3207464at2759"/>
<dbReference type="PANTHER" id="PTHR11630">
    <property type="entry name" value="DNA REPLICATION LICENSING FACTOR MCM FAMILY MEMBER"/>
    <property type="match status" value="1"/>
</dbReference>
<accession>R7T3M6</accession>
<comment type="similarity">
    <text evidence="3 15">Belongs to the MCM family.</text>
</comment>
<evidence type="ECO:0000313" key="18">
    <source>
        <dbReference type="EMBL" id="ELT87392.1"/>
    </source>
</evidence>
<dbReference type="GO" id="GO:0005634">
    <property type="term" value="C:nucleus"/>
    <property type="evidence" value="ECO:0007669"/>
    <property type="project" value="UniProtKB-SubCell"/>
</dbReference>
<name>R7T3M6_CAPTE</name>
<evidence type="ECO:0000256" key="7">
    <source>
        <dbReference type="ARBA" id="ARBA00022801"/>
    </source>
</evidence>
<dbReference type="InterPro" id="IPR001208">
    <property type="entry name" value="MCM_dom"/>
</dbReference>
<dbReference type="EnsemblMetazoa" id="CapteT159337">
    <property type="protein sequence ID" value="CapteP159337"/>
    <property type="gene ID" value="CapteG159337"/>
</dbReference>
<dbReference type="InterPro" id="IPR027925">
    <property type="entry name" value="MCM_N"/>
</dbReference>
<keyword evidence="10" id="KW-0832">Ubl conjugation</keyword>
<evidence type="ECO:0000256" key="5">
    <source>
        <dbReference type="ARBA" id="ARBA00022705"/>
    </source>
</evidence>
<dbReference type="FunFam" id="3.40.50.300:FF:000288">
    <property type="entry name" value="DNA replication licensing factor MCM7"/>
    <property type="match status" value="1"/>
</dbReference>
<dbReference type="Pfam" id="PF14551">
    <property type="entry name" value="MCM_N"/>
    <property type="match status" value="1"/>
</dbReference>
<keyword evidence="7 16" id="KW-0378">Hydrolase</keyword>
<dbReference type="AlphaFoldDB" id="R7T3M6"/>
<dbReference type="GO" id="GO:0006271">
    <property type="term" value="P:DNA strand elongation involved in DNA replication"/>
    <property type="evidence" value="ECO:0007669"/>
    <property type="project" value="TreeGrafter"/>
</dbReference>
<evidence type="ECO:0000256" key="11">
    <source>
        <dbReference type="ARBA" id="ARBA00023125"/>
    </source>
</evidence>
<dbReference type="GO" id="GO:0003697">
    <property type="term" value="F:single-stranded DNA binding"/>
    <property type="evidence" value="ECO:0007669"/>
    <property type="project" value="TreeGrafter"/>
</dbReference>
<dbReference type="Pfam" id="PF17855">
    <property type="entry name" value="MCM_lid"/>
    <property type="match status" value="1"/>
</dbReference>
<keyword evidence="11 15" id="KW-0238">DNA-binding</keyword>
<dbReference type="SMART" id="SM00350">
    <property type="entry name" value="MCM"/>
    <property type="match status" value="1"/>
</dbReference>
<evidence type="ECO:0000313" key="19">
    <source>
        <dbReference type="EnsemblMetazoa" id="CapteP159337"/>
    </source>
</evidence>
<evidence type="ECO:0000256" key="4">
    <source>
        <dbReference type="ARBA" id="ARBA00022454"/>
    </source>
</evidence>
<dbReference type="SUPFAM" id="SSF50249">
    <property type="entry name" value="Nucleic acid-binding proteins"/>
    <property type="match status" value="1"/>
</dbReference>
<evidence type="ECO:0000256" key="12">
    <source>
        <dbReference type="ARBA" id="ARBA00023242"/>
    </source>
</evidence>
<organism evidence="18">
    <name type="scientific">Capitella teleta</name>
    <name type="common">Polychaete worm</name>
    <dbReference type="NCBI Taxonomy" id="283909"/>
    <lineage>
        <taxon>Eukaryota</taxon>
        <taxon>Metazoa</taxon>
        <taxon>Spiralia</taxon>
        <taxon>Lophotrochozoa</taxon>
        <taxon>Annelida</taxon>
        <taxon>Polychaeta</taxon>
        <taxon>Sedentaria</taxon>
        <taxon>Scolecida</taxon>
        <taxon>Capitellidae</taxon>
        <taxon>Capitella</taxon>
    </lineage>
</organism>
<dbReference type="PROSITE" id="PS50051">
    <property type="entry name" value="MCM_2"/>
    <property type="match status" value="1"/>
</dbReference>
<dbReference type="HOGENOM" id="CLU_000995_7_2_1"/>
<keyword evidence="8 16" id="KW-0347">Helicase</keyword>
<evidence type="ECO:0000256" key="10">
    <source>
        <dbReference type="ARBA" id="ARBA00022843"/>
    </source>
</evidence>
<dbReference type="GO" id="GO:0006270">
    <property type="term" value="P:DNA replication initiation"/>
    <property type="evidence" value="ECO:0007669"/>
    <property type="project" value="InterPro"/>
</dbReference>
<dbReference type="GO" id="GO:0000727">
    <property type="term" value="P:double-strand break repair via break-induced replication"/>
    <property type="evidence" value="ECO:0007669"/>
    <property type="project" value="TreeGrafter"/>
</dbReference>
<dbReference type="FunFam" id="2.20.28.10:FF:000004">
    <property type="entry name" value="DNA replication licensing factor MCM7"/>
    <property type="match status" value="1"/>
</dbReference>
<reference evidence="20" key="1">
    <citation type="submission" date="2012-12" db="EMBL/GenBank/DDBJ databases">
        <authorList>
            <person name="Hellsten U."/>
            <person name="Grimwood J."/>
            <person name="Chapman J.A."/>
            <person name="Shapiro H."/>
            <person name="Aerts A."/>
            <person name="Otillar R.P."/>
            <person name="Terry A.Y."/>
            <person name="Boore J.L."/>
            <person name="Simakov O."/>
            <person name="Marletaz F."/>
            <person name="Cho S.-J."/>
            <person name="Edsinger-Gonzales E."/>
            <person name="Havlak P."/>
            <person name="Kuo D.-H."/>
            <person name="Larsson T."/>
            <person name="Lv J."/>
            <person name="Arendt D."/>
            <person name="Savage R."/>
            <person name="Osoegawa K."/>
            <person name="de Jong P."/>
            <person name="Lindberg D.R."/>
            <person name="Seaver E.C."/>
            <person name="Weisblat D.A."/>
            <person name="Putnam N.H."/>
            <person name="Grigoriev I.V."/>
            <person name="Rokhsar D.S."/>
        </authorList>
    </citation>
    <scope>NUCLEOTIDE SEQUENCE</scope>
    <source>
        <strain evidence="20">I ESC-2004</strain>
    </source>
</reference>
<evidence type="ECO:0000256" key="3">
    <source>
        <dbReference type="ARBA" id="ARBA00008010"/>
    </source>
</evidence>
<dbReference type="InterPro" id="IPR003593">
    <property type="entry name" value="AAA+_ATPase"/>
</dbReference>
<evidence type="ECO:0000256" key="8">
    <source>
        <dbReference type="ARBA" id="ARBA00022806"/>
    </source>
</evidence>
<reference evidence="18 20" key="2">
    <citation type="journal article" date="2013" name="Nature">
        <title>Insights into bilaterian evolution from three spiralian genomes.</title>
        <authorList>
            <person name="Simakov O."/>
            <person name="Marletaz F."/>
            <person name="Cho S.J."/>
            <person name="Edsinger-Gonzales E."/>
            <person name="Havlak P."/>
            <person name="Hellsten U."/>
            <person name="Kuo D.H."/>
            <person name="Larsson T."/>
            <person name="Lv J."/>
            <person name="Arendt D."/>
            <person name="Savage R."/>
            <person name="Osoegawa K."/>
            <person name="de Jong P."/>
            <person name="Grimwood J."/>
            <person name="Chapman J.A."/>
            <person name="Shapiro H."/>
            <person name="Aerts A."/>
            <person name="Otillar R.P."/>
            <person name="Terry A.Y."/>
            <person name="Boore J.L."/>
            <person name="Grigoriev I.V."/>
            <person name="Lindberg D.R."/>
            <person name="Seaver E.C."/>
            <person name="Weisblat D.A."/>
            <person name="Putnam N.H."/>
            <person name="Rokhsar D.S."/>
        </authorList>
    </citation>
    <scope>NUCLEOTIDE SEQUENCE</scope>
    <source>
        <strain evidence="18 20">I ESC-2004</strain>
    </source>
</reference>
<dbReference type="PRINTS" id="PR01663">
    <property type="entry name" value="MCMPROTEIN7"/>
</dbReference>
<dbReference type="EC" id="3.6.4.12" evidence="16"/>
<keyword evidence="20" id="KW-1185">Reference proteome</keyword>
<dbReference type="InterPro" id="IPR012340">
    <property type="entry name" value="NA-bd_OB-fold"/>
</dbReference>
<evidence type="ECO:0000256" key="1">
    <source>
        <dbReference type="ARBA" id="ARBA00004123"/>
    </source>
</evidence>
<dbReference type="Gene3D" id="3.40.50.300">
    <property type="entry name" value="P-loop containing nucleotide triphosphate hydrolases"/>
    <property type="match status" value="1"/>
</dbReference>
<dbReference type="PROSITE" id="PS00847">
    <property type="entry name" value="MCM_1"/>
    <property type="match status" value="1"/>
</dbReference>
<dbReference type="Proteomes" id="UP000014760">
    <property type="component" value="Unassembled WGS sequence"/>
</dbReference>
<dbReference type="InterPro" id="IPR033762">
    <property type="entry name" value="MCM_OB"/>
</dbReference>
<comment type="catalytic activity">
    <reaction evidence="14">
        <text>ATP + H2O = ADP + phosphate + H(+)</text>
        <dbReference type="Rhea" id="RHEA:13065"/>
        <dbReference type="ChEBI" id="CHEBI:15377"/>
        <dbReference type="ChEBI" id="CHEBI:15378"/>
        <dbReference type="ChEBI" id="CHEBI:30616"/>
        <dbReference type="ChEBI" id="CHEBI:43474"/>
        <dbReference type="ChEBI" id="CHEBI:456216"/>
        <dbReference type="EC" id="3.6.4.12"/>
    </reaction>
    <physiologicalReaction direction="left-to-right" evidence="14">
        <dbReference type="Rhea" id="RHEA:13066"/>
    </physiologicalReaction>
</comment>
<dbReference type="FunCoup" id="R7T3M6">
    <property type="interactions" value="1378"/>
</dbReference>
<evidence type="ECO:0000256" key="16">
    <source>
        <dbReference type="RuleBase" id="RU365012"/>
    </source>
</evidence>
<proteinExistence type="inferred from homology"/>
<evidence type="ECO:0000256" key="2">
    <source>
        <dbReference type="ARBA" id="ARBA00004286"/>
    </source>
</evidence>
<keyword evidence="9 15" id="KW-0067">ATP-binding</keyword>
<evidence type="ECO:0000256" key="13">
    <source>
        <dbReference type="ARBA" id="ARBA00023306"/>
    </source>
</evidence>
<dbReference type="InterPro" id="IPR041562">
    <property type="entry name" value="MCM_lid"/>
</dbReference>
<dbReference type="EMBL" id="AMQN01015904">
    <property type="status" value="NOT_ANNOTATED_CDS"/>
    <property type="molecule type" value="Genomic_DNA"/>
</dbReference>
<dbReference type="InterPro" id="IPR027417">
    <property type="entry name" value="P-loop_NTPase"/>
</dbReference>
<dbReference type="GO" id="GO:0017116">
    <property type="term" value="F:single-stranded DNA helicase activity"/>
    <property type="evidence" value="ECO:0007669"/>
    <property type="project" value="TreeGrafter"/>
</dbReference>